<sequence>MESTFSLELSILCSTDADSLPNFTTVADTPSDARDSVELDVVVLIIPIENVREKRVTMEEKEVKTPSDDLNREHNKASSAHDEQQDDLIIEVDLFKSLDDCNVVDR</sequence>
<proteinExistence type="predicted"/>
<dbReference type="EMBL" id="CP144700">
    <property type="protein sequence ID" value="WVZ25208.1"/>
    <property type="molecule type" value="Genomic_DNA"/>
</dbReference>
<name>A0AAQ3PEJ6_VIGMU</name>
<evidence type="ECO:0000256" key="1">
    <source>
        <dbReference type="SAM" id="MobiDB-lite"/>
    </source>
</evidence>
<feature type="compositionally biased region" description="Basic and acidic residues" evidence="1">
    <location>
        <begin position="57"/>
        <end position="83"/>
    </location>
</feature>
<accession>A0AAQ3PEJ6</accession>
<evidence type="ECO:0000313" key="3">
    <source>
        <dbReference type="Proteomes" id="UP001374535"/>
    </source>
</evidence>
<dbReference type="Proteomes" id="UP001374535">
    <property type="component" value="Chromosome 1"/>
</dbReference>
<dbReference type="AlphaFoldDB" id="A0AAQ3PEJ6"/>
<protein>
    <submittedName>
        <fullName evidence="2">Uncharacterized protein</fullName>
    </submittedName>
</protein>
<gene>
    <name evidence="2" type="ORF">V8G54_003752</name>
</gene>
<feature type="region of interest" description="Disordered" evidence="1">
    <location>
        <begin position="57"/>
        <end position="84"/>
    </location>
</feature>
<organism evidence="2 3">
    <name type="scientific">Vigna mungo</name>
    <name type="common">Black gram</name>
    <name type="synonym">Phaseolus mungo</name>
    <dbReference type="NCBI Taxonomy" id="3915"/>
    <lineage>
        <taxon>Eukaryota</taxon>
        <taxon>Viridiplantae</taxon>
        <taxon>Streptophyta</taxon>
        <taxon>Embryophyta</taxon>
        <taxon>Tracheophyta</taxon>
        <taxon>Spermatophyta</taxon>
        <taxon>Magnoliopsida</taxon>
        <taxon>eudicotyledons</taxon>
        <taxon>Gunneridae</taxon>
        <taxon>Pentapetalae</taxon>
        <taxon>rosids</taxon>
        <taxon>fabids</taxon>
        <taxon>Fabales</taxon>
        <taxon>Fabaceae</taxon>
        <taxon>Papilionoideae</taxon>
        <taxon>50 kb inversion clade</taxon>
        <taxon>NPAAA clade</taxon>
        <taxon>indigoferoid/millettioid clade</taxon>
        <taxon>Phaseoleae</taxon>
        <taxon>Vigna</taxon>
    </lineage>
</organism>
<reference evidence="2 3" key="1">
    <citation type="journal article" date="2023" name="Life. Sci Alliance">
        <title>Evolutionary insights into 3D genome organization and epigenetic landscape of Vigna mungo.</title>
        <authorList>
            <person name="Junaid A."/>
            <person name="Singh B."/>
            <person name="Bhatia S."/>
        </authorList>
    </citation>
    <scope>NUCLEOTIDE SEQUENCE [LARGE SCALE GENOMIC DNA]</scope>
    <source>
        <strain evidence="2">Urdbean</strain>
    </source>
</reference>
<keyword evidence="3" id="KW-1185">Reference proteome</keyword>
<evidence type="ECO:0000313" key="2">
    <source>
        <dbReference type="EMBL" id="WVZ25208.1"/>
    </source>
</evidence>